<feature type="domain" description="Metallo-beta-lactamase" evidence="1">
    <location>
        <begin position="1"/>
        <end position="189"/>
    </location>
</feature>
<dbReference type="InterPro" id="IPR035681">
    <property type="entry name" value="ComA-like_MBL"/>
</dbReference>
<dbReference type="SMART" id="SM00849">
    <property type="entry name" value="Lactamase_B"/>
    <property type="match status" value="1"/>
</dbReference>
<dbReference type="AlphaFoldDB" id="U7DB36"/>
<dbReference type="InterPro" id="IPR036866">
    <property type="entry name" value="RibonucZ/Hydroxyglut_hydro"/>
</dbReference>
<accession>U7DB36</accession>
<gene>
    <name evidence="2" type="ORF">CALK_0788</name>
</gene>
<evidence type="ECO:0000259" key="1">
    <source>
        <dbReference type="SMART" id="SM00849"/>
    </source>
</evidence>
<dbReference type="Pfam" id="PF00753">
    <property type="entry name" value="Lactamase_B"/>
    <property type="match status" value="1"/>
</dbReference>
<dbReference type="PANTHER" id="PTHR30619:SF1">
    <property type="entry name" value="RECOMBINATION PROTEIN 2"/>
    <property type="match status" value="1"/>
</dbReference>
<reference evidence="2 3" key="1">
    <citation type="journal article" date="2013" name="Environ. Microbiol.">
        <title>Genome analysis of Chitinivibrio alkaliphilus gen. nov., sp. nov., a novel extremely haloalkaliphilic anaerobic chitinolytic bacterium from the candidate phylum Termite Group 3.</title>
        <authorList>
            <person name="Sorokin D.Y."/>
            <person name="Gumerov V.M."/>
            <person name="Rakitin A.L."/>
            <person name="Beletsky A.V."/>
            <person name="Damste J.S."/>
            <person name="Muyzer G."/>
            <person name="Mardanov A.V."/>
            <person name="Ravin N.V."/>
        </authorList>
    </citation>
    <scope>NUCLEOTIDE SEQUENCE [LARGE SCALE GENOMIC DNA]</scope>
    <source>
        <strain evidence="2 3">ACht1</strain>
    </source>
</reference>
<evidence type="ECO:0000313" key="2">
    <source>
        <dbReference type="EMBL" id="ERP38768.1"/>
    </source>
</evidence>
<dbReference type="SUPFAM" id="SSF56281">
    <property type="entry name" value="Metallo-hydrolase/oxidoreductase"/>
    <property type="match status" value="1"/>
</dbReference>
<dbReference type="InterPro" id="IPR001279">
    <property type="entry name" value="Metallo-B-lactamas"/>
</dbReference>
<dbReference type="OrthoDB" id="9790149at2"/>
<dbReference type="EMBL" id="ASJR01000005">
    <property type="protein sequence ID" value="ERP38768.1"/>
    <property type="molecule type" value="Genomic_DNA"/>
</dbReference>
<dbReference type="eggNOG" id="COG2333">
    <property type="taxonomic scope" value="Bacteria"/>
</dbReference>
<proteinExistence type="predicted"/>
<protein>
    <submittedName>
        <fullName evidence="2">Metallo-beta-lactamase</fullName>
    </submittedName>
</protein>
<dbReference type="PANTHER" id="PTHR30619">
    <property type="entry name" value="DNA INTERNALIZATION/COMPETENCE PROTEIN COMEC/REC2"/>
    <property type="match status" value="1"/>
</dbReference>
<name>U7DB36_9BACT</name>
<dbReference type="InterPro" id="IPR052159">
    <property type="entry name" value="Competence_DNA_uptake"/>
</dbReference>
<dbReference type="STRING" id="1313304.CALK_0788"/>
<dbReference type="CDD" id="cd07731">
    <property type="entry name" value="ComA-like_MBL-fold"/>
    <property type="match status" value="1"/>
</dbReference>
<comment type="caution">
    <text evidence="2">The sequence shown here is derived from an EMBL/GenBank/DDBJ whole genome shotgun (WGS) entry which is preliminary data.</text>
</comment>
<evidence type="ECO:0000313" key="3">
    <source>
        <dbReference type="Proteomes" id="UP000017148"/>
    </source>
</evidence>
<sequence>MVTTNNHAILVDAGPPTMGDSLVRYLRRHSVSHLDFVIATHPHADHIGGLSTLFAEKSVDTLLCAYHPHTTQTYENYVAAAKHAHIPRVAARRGDSYHRENLHIEILHPDTLWGSLNNGSVVARLSIGAHTMLLTGDAEKEVEEELLKHTPDALYAPVLKVGHHGSNSSSTHEFLAAVAPRIALIQCGKNSPYGHPHPRALRRIHATGADIFSTAQHGSIRLKGVPHNRWRLIPEHPYPPLEPLP</sequence>
<keyword evidence="3" id="KW-1185">Reference proteome</keyword>
<dbReference type="Gene3D" id="3.60.15.10">
    <property type="entry name" value="Ribonuclease Z/Hydroxyacylglutathione hydrolase-like"/>
    <property type="match status" value="1"/>
</dbReference>
<organism evidence="2 3">
    <name type="scientific">Chitinivibrio alkaliphilus ACht1</name>
    <dbReference type="NCBI Taxonomy" id="1313304"/>
    <lineage>
        <taxon>Bacteria</taxon>
        <taxon>Pseudomonadati</taxon>
        <taxon>Fibrobacterota</taxon>
        <taxon>Chitinivibrionia</taxon>
        <taxon>Chitinivibrionales</taxon>
        <taxon>Chitinivibrionaceae</taxon>
        <taxon>Chitinivibrio</taxon>
    </lineage>
</organism>
<dbReference type="Proteomes" id="UP000017148">
    <property type="component" value="Unassembled WGS sequence"/>
</dbReference>